<proteinExistence type="predicted"/>
<dbReference type="AlphaFoldDB" id="A0A6L5QXD7"/>
<evidence type="ECO:0000313" key="1">
    <source>
        <dbReference type="EMBL" id="MRX42349.1"/>
    </source>
</evidence>
<keyword evidence="2" id="KW-1185">Reference proteome</keyword>
<comment type="caution">
    <text evidence="1">The sequence shown here is derived from an EMBL/GenBank/DDBJ whole genome shotgun (WGS) entry which is preliminary data.</text>
</comment>
<dbReference type="Proteomes" id="UP000476511">
    <property type="component" value="Unassembled WGS sequence"/>
</dbReference>
<sequence>MTAAPKPAPPADEPLDRRVDRLERELTETRRSLWRARAVIAHPALADVVDLLDGSDESEVLARAARLAAHVERKRARHPEPV</sequence>
<organism evidence="1 2">
    <name type="scientific">Agromyces kandeliae</name>
    <dbReference type="NCBI Taxonomy" id="2666141"/>
    <lineage>
        <taxon>Bacteria</taxon>
        <taxon>Bacillati</taxon>
        <taxon>Actinomycetota</taxon>
        <taxon>Actinomycetes</taxon>
        <taxon>Micrococcales</taxon>
        <taxon>Microbacteriaceae</taxon>
        <taxon>Agromyces</taxon>
    </lineage>
</organism>
<accession>A0A6L5QXD7</accession>
<protein>
    <submittedName>
        <fullName evidence="1">Uncharacterized protein</fullName>
    </submittedName>
</protein>
<dbReference type="RefSeq" id="WP_154344749.1">
    <property type="nucleotide sequence ID" value="NZ_WKJD01000004.1"/>
</dbReference>
<dbReference type="EMBL" id="WKJD01000004">
    <property type="protein sequence ID" value="MRX42349.1"/>
    <property type="molecule type" value="Genomic_DNA"/>
</dbReference>
<evidence type="ECO:0000313" key="2">
    <source>
        <dbReference type="Proteomes" id="UP000476511"/>
    </source>
</evidence>
<reference evidence="1 2" key="1">
    <citation type="submission" date="2019-11" db="EMBL/GenBank/DDBJ databases">
        <title>Agromyces kandeliae sp. nov., isolated from mangrove soil.</title>
        <authorList>
            <person name="Wang R."/>
        </authorList>
    </citation>
    <scope>NUCLEOTIDE SEQUENCE [LARGE SCALE GENOMIC DNA]</scope>
    <source>
        <strain evidence="1 2">Q22</strain>
    </source>
</reference>
<gene>
    <name evidence="1" type="ORF">GJR97_01265</name>
</gene>
<name>A0A6L5QXD7_9MICO</name>